<dbReference type="SUPFAM" id="SSF52540">
    <property type="entry name" value="P-loop containing nucleoside triphosphate hydrolases"/>
    <property type="match status" value="1"/>
</dbReference>
<keyword evidence="8 13" id="KW-0175">Coiled coil</keyword>
<dbReference type="PROSITE" id="PS50067">
    <property type="entry name" value="KINESIN_MOTOR_2"/>
    <property type="match status" value="1"/>
</dbReference>
<dbReference type="InterPro" id="IPR056532">
    <property type="entry name" value="KIF21A/B_hel_2"/>
</dbReference>
<evidence type="ECO:0000256" key="11">
    <source>
        <dbReference type="PROSITE-ProRule" id="PRU00221"/>
    </source>
</evidence>
<comment type="similarity">
    <text evidence="12">Belongs to the TRAFAC class myosin-kinesin ATPase superfamily. Kinesin family.</text>
</comment>
<dbReference type="InterPro" id="IPR036961">
    <property type="entry name" value="Kinesin_motor_dom_sf"/>
</dbReference>
<organism evidence="15 16">
    <name type="scientific">Trichuris muris</name>
    <name type="common">Mouse whipworm</name>
    <dbReference type="NCBI Taxonomy" id="70415"/>
    <lineage>
        <taxon>Eukaryota</taxon>
        <taxon>Metazoa</taxon>
        <taxon>Ecdysozoa</taxon>
        <taxon>Nematoda</taxon>
        <taxon>Enoplea</taxon>
        <taxon>Dorylaimia</taxon>
        <taxon>Trichinellida</taxon>
        <taxon>Trichuridae</taxon>
        <taxon>Trichuris</taxon>
    </lineage>
</organism>
<dbReference type="PROSITE" id="PS00411">
    <property type="entry name" value="KINESIN_MOTOR_1"/>
    <property type="match status" value="1"/>
</dbReference>
<evidence type="ECO:0000256" key="9">
    <source>
        <dbReference type="ARBA" id="ARBA00023175"/>
    </source>
</evidence>
<keyword evidence="9 12" id="KW-0505">Motor protein</keyword>
<evidence type="ECO:0000256" key="13">
    <source>
        <dbReference type="SAM" id="Coils"/>
    </source>
</evidence>
<dbReference type="GO" id="GO:0003777">
    <property type="term" value="F:microtubule motor activity"/>
    <property type="evidence" value="ECO:0007669"/>
    <property type="project" value="InterPro"/>
</dbReference>
<evidence type="ECO:0000256" key="5">
    <source>
        <dbReference type="ARBA" id="ARBA00022737"/>
    </source>
</evidence>
<evidence type="ECO:0000256" key="6">
    <source>
        <dbReference type="ARBA" id="ARBA00022741"/>
    </source>
</evidence>
<feature type="coiled-coil region" evidence="13">
    <location>
        <begin position="679"/>
        <end position="706"/>
    </location>
</feature>
<keyword evidence="10" id="KW-0206">Cytoskeleton</keyword>
<feature type="binding site" evidence="12">
    <location>
        <begin position="87"/>
        <end position="94"/>
    </location>
    <ligand>
        <name>ATP</name>
        <dbReference type="ChEBI" id="CHEBI:30616"/>
    </ligand>
</feature>
<keyword evidence="15" id="KW-1185">Reference proteome</keyword>
<evidence type="ECO:0000256" key="2">
    <source>
        <dbReference type="ARBA" id="ARBA00022490"/>
    </source>
</evidence>
<keyword evidence="4" id="KW-0493">Microtubule</keyword>
<feature type="coiled-coil region" evidence="13">
    <location>
        <begin position="514"/>
        <end position="569"/>
    </location>
</feature>
<evidence type="ECO:0000256" key="4">
    <source>
        <dbReference type="ARBA" id="ARBA00022701"/>
    </source>
</evidence>
<evidence type="ECO:0000256" key="12">
    <source>
        <dbReference type="PROSITE-ProRule" id="PRU00283"/>
    </source>
</evidence>
<dbReference type="GO" id="GO:0008017">
    <property type="term" value="F:microtubule binding"/>
    <property type="evidence" value="ECO:0007669"/>
    <property type="project" value="InterPro"/>
</dbReference>
<dbReference type="InterPro" id="IPR001752">
    <property type="entry name" value="Kinesin_motor_dom"/>
</dbReference>
<dbReference type="STRING" id="70415.A0A5S6QVX1"/>
<dbReference type="InterPro" id="IPR015943">
    <property type="entry name" value="WD40/YVTN_repeat-like_dom_sf"/>
</dbReference>
<dbReference type="InterPro" id="IPR036322">
    <property type="entry name" value="WD40_repeat_dom_sf"/>
</dbReference>
<evidence type="ECO:0000259" key="14">
    <source>
        <dbReference type="PROSITE" id="PS50067"/>
    </source>
</evidence>
<sequence length="1328" mass="149087">MSACEECPVRVAVRIRPQLRREKDDLCRSCISTVANEPQVLLGDDRSFTYDFLFDESQSQCNVYAKCVHDLVERCFDGFNATVLAYGQTGSGKTYTMGTGLDNACGVEQGIIPRAVDQLYNSMEKRANKARGNDQKEPSFLLEAQFIEIYNDEVVDLLDTCQGEEKKRISIHEDKEGNIHLKNVTTVPIGTSDEAMRVLRIGAVNRTTGCTLMNEQSSRSHAMFILRLTINGQNGWQDIHEDTNTNSGSACSNSVLSSKLNFVDLAGSERVKRTGATGRRAKEGISINSGLLALGNVISALGDRSLKVTHVPYRDSKLTRLLQDSLGGNSRTLMIACVGPSDCDFIETLNTLKYANRARNIRNKVVINQQRSSTLVSELQLRLKQLEQELTEFRLGQRSADDFAYENQLYEENLLLANEVKTLNLKVRCLQDMVRSLKSDAVTTSQDGIDNANRSSYELEDRLVTEGNEPSSIEIQKRDYFAEPMTNTTELAEIYGQRDSMTTSSASDSSHPQLTELQNEIMEREREIQRLKASHQRLLTAKSTYEARLQELSSRIRKTEMERDQAMLLMRKSCNPKAENDEKAQDLKKEYEQKLGAMRVELKRLGSLKKENEKLLKEQSKNLSRIAVLQSRLEEVKHARKELLQQIKTSNQEVMAADRHKEKQIRNLQRESLKKDMCIQSLRNEKERAAAILRQKQQEVNALRRRSRSTMDLNRRKPANVAACRDQDLLWREVRAQLHECIAKREACIEVECDYDHLLEKRKSILKSLTKLKEKGQLFDANSVASKHSDPADDEIDSLEANLAYVEKCIQNCEQRIMAVDEDNVVECKLYSLFDSCQSMRRAKALMRKLSSATLLQAHVASGQRKKIGLLNAKMHQLAKEKRVLEQLLVHVVKDSSTHDLPGAREILKVLSNAASVESDSSGSQQLHPSKARQRMTTTAELLYPGSGQEEYTEVLNNDCRTRECSPEPGCSFDVLDSDECFTMNDMIANGTWEGTYSLSDENNANSVARLSLSRCASVKPDGSTVQKVHADGSNFISLSHSGRLMLWDIERLTGFHIPSSDLIDPKDAKLDLSSNRLFVAARHGIFILHCLALAIVVAFQFIKLYPVSEPSPQIPFVQVDCLCTLPYVFGITNKSLHVWDIRNFHEVASVCTEDCCFGDGFAKAYVVPSGRHEGTVALAGSQFVQLLEPVTSKDCVYLSQSFEFQYPLKGFTKAVATVESLLFAVVNDSLLCWDMSSNARNVCQVHHCSWTGVSCLAPFCPSEVEEHCWLVSADESGKLHSWDTAGMTNLGLVEAHSECINSLSTARERLFTASSDSTIAIWKYAGE</sequence>
<keyword evidence="6 12" id="KW-0547">Nucleotide-binding</keyword>
<evidence type="ECO:0000256" key="8">
    <source>
        <dbReference type="ARBA" id="ARBA00023054"/>
    </source>
</evidence>
<dbReference type="GO" id="GO:0005875">
    <property type="term" value="C:microtubule associated complex"/>
    <property type="evidence" value="ECO:0007669"/>
    <property type="project" value="TreeGrafter"/>
</dbReference>
<accession>A0A5S6QVX1</accession>
<dbReference type="InterPro" id="IPR027640">
    <property type="entry name" value="Kinesin-like_fam"/>
</dbReference>
<feature type="domain" description="Kinesin motor" evidence="14">
    <location>
        <begin position="8"/>
        <end position="361"/>
    </location>
</feature>
<reference evidence="16" key="1">
    <citation type="submission" date="2019-12" db="UniProtKB">
        <authorList>
            <consortium name="WormBaseParasite"/>
        </authorList>
    </citation>
    <scope>IDENTIFICATION</scope>
</reference>
<dbReference type="CDD" id="cd01372">
    <property type="entry name" value="KISc_KIF4"/>
    <property type="match status" value="1"/>
</dbReference>
<dbReference type="Gene3D" id="2.130.10.10">
    <property type="entry name" value="YVTN repeat-like/Quinoprotein amine dehydrogenase"/>
    <property type="match status" value="1"/>
</dbReference>
<dbReference type="Pfam" id="PF00225">
    <property type="entry name" value="Kinesin"/>
    <property type="match status" value="1"/>
</dbReference>
<keyword evidence="2" id="KW-0963">Cytoplasm</keyword>
<dbReference type="GO" id="GO:0051231">
    <property type="term" value="P:spindle elongation"/>
    <property type="evidence" value="ECO:0007669"/>
    <property type="project" value="TreeGrafter"/>
</dbReference>
<dbReference type="PROSITE" id="PS50082">
    <property type="entry name" value="WD_REPEATS_2"/>
    <property type="match status" value="1"/>
</dbReference>
<dbReference type="SMART" id="SM00129">
    <property type="entry name" value="KISc"/>
    <property type="match status" value="1"/>
</dbReference>
<comment type="subcellular location">
    <subcellularLocation>
        <location evidence="1">Cytoplasm</location>
        <location evidence="1">Cytoskeleton</location>
    </subcellularLocation>
</comment>
<protein>
    <submittedName>
        <fullName evidence="16">Kinesin motor domain-containing protein</fullName>
    </submittedName>
</protein>
<dbReference type="Pfam" id="PF23203">
    <property type="entry name" value="KIF21A"/>
    <property type="match status" value="1"/>
</dbReference>
<evidence type="ECO:0000256" key="1">
    <source>
        <dbReference type="ARBA" id="ARBA00004245"/>
    </source>
</evidence>
<keyword evidence="7 12" id="KW-0067">ATP-binding</keyword>
<dbReference type="PANTHER" id="PTHR47969:SF28">
    <property type="entry name" value="KINESIN-LIKE PROTEIN KIF21B"/>
    <property type="match status" value="1"/>
</dbReference>
<dbReference type="GO" id="GO:0007018">
    <property type="term" value="P:microtubule-based movement"/>
    <property type="evidence" value="ECO:0007669"/>
    <property type="project" value="InterPro"/>
</dbReference>
<dbReference type="InterPro" id="IPR001680">
    <property type="entry name" value="WD40_rpt"/>
</dbReference>
<dbReference type="GO" id="GO:0005524">
    <property type="term" value="F:ATP binding"/>
    <property type="evidence" value="ECO:0007669"/>
    <property type="project" value="UniProtKB-UniRule"/>
</dbReference>
<evidence type="ECO:0000256" key="7">
    <source>
        <dbReference type="ARBA" id="ARBA00022840"/>
    </source>
</evidence>
<dbReference type="Proteomes" id="UP000046395">
    <property type="component" value="Unassembled WGS sequence"/>
</dbReference>
<evidence type="ECO:0000256" key="10">
    <source>
        <dbReference type="ARBA" id="ARBA00023212"/>
    </source>
</evidence>
<evidence type="ECO:0000256" key="3">
    <source>
        <dbReference type="ARBA" id="ARBA00022574"/>
    </source>
</evidence>
<name>A0A5S6QVX1_TRIMR</name>
<feature type="repeat" description="WD" evidence="11">
    <location>
        <begin position="1294"/>
        <end position="1328"/>
    </location>
</feature>
<dbReference type="InterPro" id="IPR027417">
    <property type="entry name" value="P-loop_NTPase"/>
</dbReference>
<evidence type="ECO:0000313" key="16">
    <source>
        <dbReference type="WBParaSite" id="TMUE_3000011253.1"/>
    </source>
</evidence>
<dbReference type="GO" id="GO:0007052">
    <property type="term" value="P:mitotic spindle organization"/>
    <property type="evidence" value="ECO:0007669"/>
    <property type="project" value="TreeGrafter"/>
</dbReference>
<dbReference type="PANTHER" id="PTHR47969">
    <property type="entry name" value="CHROMOSOME-ASSOCIATED KINESIN KIF4A-RELATED"/>
    <property type="match status" value="1"/>
</dbReference>
<dbReference type="PROSITE" id="PS50294">
    <property type="entry name" value="WD_REPEATS_REGION"/>
    <property type="match status" value="1"/>
</dbReference>
<dbReference type="GO" id="GO:0005874">
    <property type="term" value="C:microtubule"/>
    <property type="evidence" value="ECO:0007669"/>
    <property type="project" value="UniProtKB-KW"/>
</dbReference>
<dbReference type="Pfam" id="PF25764">
    <property type="entry name" value="KIF21A_4th"/>
    <property type="match status" value="1"/>
</dbReference>
<dbReference type="Gene3D" id="3.40.850.10">
    <property type="entry name" value="Kinesin motor domain"/>
    <property type="match status" value="1"/>
</dbReference>
<dbReference type="SUPFAM" id="SSF50978">
    <property type="entry name" value="WD40 repeat-like"/>
    <property type="match status" value="1"/>
</dbReference>
<dbReference type="FunFam" id="3.40.850.10:FF:000011">
    <property type="entry name" value="Kinesin family member 21A"/>
    <property type="match status" value="1"/>
</dbReference>
<evidence type="ECO:0000313" key="15">
    <source>
        <dbReference type="Proteomes" id="UP000046395"/>
    </source>
</evidence>
<proteinExistence type="inferred from homology"/>
<keyword evidence="5" id="KW-0677">Repeat</keyword>
<feature type="coiled-coil region" evidence="13">
    <location>
        <begin position="369"/>
        <end position="396"/>
    </location>
</feature>
<feature type="coiled-coil region" evidence="13">
    <location>
        <begin position="598"/>
        <end position="653"/>
    </location>
</feature>
<dbReference type="InterPro" id="IPR019821">
    <property type="entry name" value="Kinesin_motor_CS"/>
</dbReference>
<dbReference type="WBParaSite" id="TMUE_3000011253.1">
    <property type="protein sequence ID" value="TMUE_3000011253.1"/>
    <property type="gene ID" value="WBGene00301247"/>
</dbReference>
<keyword evidence="3 11" id="KW-0853">WD repeat</keyword>
<dbReference type="PRINTS" id="PR00380">
    <property type="entry name" value="KINESINHEAVY"/>
</dbReference>